<organism evidence="3 4">
    <name type="scientific">Cloeon dipterum</name>
    <dbReference type="NCBI Taxonomy" id="197152"/>
    <lineage>
        <taxon>Eukaryota</taxon>
        <taxon>Metazoa</taxon>
        <taxon>Ecdysozoa</taxon>
        <taxon>Arthropoda</taxon>
        <taxon>Hexapoda</taxon>
        <taxon>Insecta</taxon>
        <taxon>Pterygota</taxon>
        <taxon>Palaeoptera</taxon>
        <taxon>Ephemeroptera</taxon>
        <taxon>Pisciforma</taxon>
        <taxon>Baetidae</taxon>
        <taxon>Cloeon</taxon>
    </lineage>
</organism>
<dbReference type="Gene3D" id="1.25.10.10">
    <property type="entry name" value="Leucine-rich Repeat Variant"/>
    <property type="match status" value="3"/>
</dbReference>
<dbReference type="InterPro" id="IPR016024">
    <property type="entry name" value="ARM-type_fold"/>
</dbReference>
<reference evidence="3 4" key="1">
    <citation type="submission" date="2020-04" db="EMBL/GenBank/DDBJ databases">
        <authorList>
            <person name="Alioto T."/>
            <person name="Alioto T."/>
            <person name="Gomez Garrido J."/>
        </authorList>
    </citation>
    <scope>NUCLEOTIDE SEQUENCE [LARGE SCALE GENOMIC DNA]</scope>
</reference>
<name>A0A8S1CCS8_9INSE</name>
<dbReference type="InterPro" id="IPR011989">
    <property type="entry name" value="ARM-like"/>
</dbReference>
<accession>A0A8S1CCS8</accession>
<feature type="repeat" description="ARM" evidence="1">
    <location>
        <begin position="146"/>
        <end position="174"/>
    </location>
</feature>
<evidence type="ECO:0008006" key="5">
    <source>
        <dbReference type="Google" id="ProtNLM"/>
    </source>
</evidence>
<evidence type="ECO:0000256" key="1">
    <source>
        <dbReference type="PROSITE-ProRule" id="PRU00259"/>
    </source>
</evidence>
<keyword evidence="4" id="KW-1185">Reference proteome</keyword>
<dbReference type="SMART" id="SM00185">
    <property type="entry name" value="ARM"/>
    <property type="match status" value="12"/>
</dbReference>
<evidence type="ECO:0000256" key="2">
    <source>
        <dbReference type="SAM" id="MobiDB-lite"/>
    </source>
</evidence>
<feature type="compositionally biased region" description="Low complexity" evidence="2">
    <location>
        <begin position="1"/>
        <end position="13"/>
    </location>
</feature>
<dbReference type="SUPFAM" id="SSF48371">
    <property type="entry name" value="ARM repeat"/>
    <property type="match status" value="2"/>
</dbReference>
<evidence type="ECO:0000313" key="3">
    <source>
        <dbReference type="EMBL" id="CAB3367338.1"/>
    </source>
</evidence>
<evidence type="ECO:0000313" key="4">
    <source>
        <dbReference type="Proteomes" id="UP000494165"/>
    </source>
</evidence>
<gene>
    <name evidence="3" type="ORF">CLODIP_2_CD00314</name>
</gene>
<feature type="region of interest" description="Disordered" evidence="2">
    <location>
        <begin position="1"/>
        <end position="41"/>
    </location>
</feature>
<protein>
    <recommendedName>
        <fullName evidence="5">Armadillo repeat-containing domain-containing protein</fullName>
    </recommendedName>
</protein>
<comment type="caution">
    <text evidence="3">The sequence shown here is derived from an EMBL/GenBank/DDBJ whole genome shotgun (WGS) entry which is preliminary data.</text>
</comment>
<dbReference type="Pfam" id="PF00514">
    <property type="entry name" value="Arm"/>
    <property type="match status" value="2"/>
</dbReference>
<sequence>MSVSGKRSSISSSHKNGEPRTSTAISCNSGSSAEDSSDDDSSDDLICQQLKNKTASNLDCTYWDIQKLIKYTRAGNRTATVLALTCLKEHELNSVSCQQAIRDIGGIEVLINLLTTADVKCKIVALQVLSELAECTLVRRSITDLGGVPHLVTLLASPNYQLRLLAAQTLAHVAKVNKASRMVRKSYYGLARLVDLLDIPISVLERKLEQLSDDEVQMLDVAHAGARALWSLSQSQKNKKAMQRAGCVPLLARLLRSVHRNVLVPAAATVQQCATEEIFKLAMQKEGMIPDLVTHLSSDDPELRKHAALAIFKCAEEKATRDAVRQNGGLDPLVQMLRAETAIKDGNNKPIVAALSGALWKCAISPENVRRLEELDTIELLVTCLKSEDNEEVLTNLVGAIAECCRSPNNRVALRLADGLPSLVALLSGTNPKLLENTVSALGQVAQEPQSLKILLELDGVRLIWTLLKCSDPQVQANAASSLCPFIKHAEDSAEMVRSLIGGFELLVTLLSSNDKRVLSNVCATVSCIASKDKDNLGIITDYGVVERLASLVTTEDPTLRSHLSTAIAHCAVYGSNCRKFGLLGIVPTLVDYMTCSNLGVLRATANALYKLSTEPYNCICMFDSGVVPHLLQTIGSSDEHLQESSAGCLSNIRRMALAAQQEF</sequence>
<dbReference type="AlphaFoldDB" id="A0A8S1CCS8"/>
<dbReference type="Proteomes" id="UP000494165">
    <property type="component" value="Unassembled WGS sequence"/>
</dbReference>
<dbReference type="PANTHER" id="PTHR46241:SF1">
    <property type="entry name" value="OUTER DYNEIN ARM-DOCKING COMPLEX SUBUNIT 2"/>
    <property type="match status" value="1"/>
</dbReference>
<dbReference type="OrthoDB" id="1683831at2759"/>
<dbReference type="InterPro" id="IPR000225">
    <property type="entry name" value="Armadillo"/>
</dbReference>
<dbReference type="PROSITE" id="PS50176">
    <property type="entry name" value="ARM_REPEAT"/>
    <property type="match status" value="2"/>
</dbReference>
<feature type="repeat" description="ARM" evidence="1">
    <location>
        <begin position="418"/>
        <end position="460"/>
    </location>
</feature>
<proteinExistence type="predicted"/>
<dbReference type="PANTHER" id="PTHR46241">
    <property type="entry name" value="ARMADILLO REPEAT-CONTAINING PROTEIN 4 ARMC4"/>
    <property type="match status" value="1"/>
</dbReference>
<dbReference type="EMBL" id="CADEPI010000030">
    <property type="protein sequence ID" value="CAB3367338.1"/>
    <property type="molecule type" value="Genomic_DNA"/>
</dbReference>